<evidence type="ECO:0000313" key="2">
    <source>
        <dbReference type="EMBL" id="MBL0848966.1"/>
    </source>
</evidence>
<dbReference type="EMBL" id="SEOL01000004">
    <property type="protein sequence ID" value="MBL0848966.1"/>
    <property type="molecule type" value="Genomic_DNA"/>
</dbReference>
<organism evidence="2 3">
    <name type="scientific">Candidatus Liberibacter ctenarytainae</name>
    <dbReference type="NCBI Taxonomy" id="2020335"/>
    <lineage>
        <taxon>Bacteria</taxon>
        <taxon>Pseudomonadati</taxon>
        <taxon>Pseudomonadota</taxon>
        <taxon>Alphaproteobacteria</taxon>
        <taxon>Hyphomicrobiales</taxon>
        <taxon>Rhizobiaceae</taxon>
        <taxon>Liberibacter</taxon>
    </lineage>
</organism>
<dbReference type="Proteomes" id="UP000736856">
    <property type="component" value="Unassembled WGS sequence"/>
</dbReference>
<dbReference type="AlphaFoldDB" id="A0A937DJ22"/>
<accession>A0A937DJ22</accession>
<proteinExistence type="predicted"/>
<dbReference type="Pfam" id="PF13884">
    <property type="entry name" value="Peptidase_S74"/>
    <property type="match status" value="1"/>
</dbReference>
<dbReference type="InterPro" id="IPR030392">
    <property type="entry name" value="S74_ICA"/>
</dbReference>
<evidence type="ECO:0000313" key="3">
    <source>
        <dbReference type="Proteomes" id="UP000736856"/>
    </source>
</evidence>
<comment type="caution">
    <text evidence="2">The sequence shown here is derived from an EMBL/GenBank/DDBJ whole genome shotgun (WGS) entry which is preliminary data.</text>
</comment>
<name>A0A937DJ22_9HYPH</name>
<reference evidence="2" key="1">
    <citation type="submission" date="2019-02" db="EMBL/GenBank/DDBJ databases">
        <title>A novel Candidatus Liberibacter species associated with the New Zealand native fuchsia psyllid, Ctenarytaina fuchsiae.</title>
        <authorList>
            <person name="Thompson S.M."/>
            <person name="Jorgensen N."/>
            <person name="David C."/>
            <person name="Bulman S.R."/>
            <person name="Smith G.R."/>
        </authorList>
    </citation>
    <scope>NUCLEOTIDE SEQUENCE</scope>
    <source>
        <strain evidence="2">Oxford</strain>
    </source>
</reference>
<sequence length="393" mass="45022">MMGKEQAPSSPDPKQIASTQFAGNVGSSIANLAQNHMDQVTPYGQLQYKQTGTQTIADPFTGRNMVLPHYTQIQSLNPVTRKIYDQHYHRQDLLSDVLTQSFNNLIQQKYPSGEENKSYVMPDMLNNPALVPHKPLPNQYDNISDDDGKNHIKDYENALFSRLNPHLQQDRQSLETKLANQGLLPGSVAWNRSFDESNRNENDARLAVLLKSAEEQERMENIRTKKPFFDHLMQIQGKEQKMKERQQSLQEILSLMQATSLPNLPFQKNNEPPITPINYANMAQDDFDNRLLMWKENNKKTLDALRLGGQVLGAATVSDRRMKRNIKPVAGLYQYRYRSDPENIQRIGVMAQEINKIRPDTVKVDSQGIQSVDYGRLFQTAQILRKKAARKSR</sequence>
<gene>
    <name evidence="2" type="ORF">EU981_02585</name>
</gene>
<evidence type="ECO:0000259" key="1">
    <source>
        <dbReference type="Pfam" id="PF13884"/>
    </source>
</evidence>
<protein>
    <submittedName>
        <fullName evidence="2">Tail fiber domain-containing protein</fullName>
    </submittedName>
</protein>
<feature type="domain" description="Peptidase S74" evidence="1">
    <location>
        <begin position="318"/>
        <end position="363"/>
    </location>
</feature>